<evidence type="ECO:0000256" key="2">
    <source>
        <dbReference type="ARBA" id="ARBA00001947"/>
    </source>
</evidence>
<evidence type="ECO:0000256" key="7">
    <source>
        <dbReference type="ARBA" id="ARBA00022801"/>
    </source>
</evidence>
<dbReference type="InterPro" id="IPR032282">
    <property type="entry name" value="HAGH_C"/>
</dbReference>
<evidence type="ECO:0000256" key="1">
    <source>
        <dbReference type="ARBA" id="ARBA00001623"/>
    </source>
</evidence>
<dbReference type="NCBIfam" id="TIGR03413">
    <property type="entry name" value="GSH_gloB"/>
    <property type="match status" value="1"/>
</dbReference>
<dbReference type="FunFam" id="3.60.15.10:FF:000019">
    <property type="entry name" value="Hydroxyacylglutathione hydrolase, mitochondrial"/>
    <property type="match status" value="1"/>
</dbReference>
<dbReference type="GO" id="GO:0004416">
    <property type="term" value="F:hydroxyacylglutathione hydrolase activity"/>
    <property type="evidence" value="ECO:0007669"/>
    <property type="project" value="UniProtKB-EC"/>
</dbReference>
<dbReference type="AlphaFoldDB" id="A0A131YX07"/>
<dbReference type="Gene3D" id="3.60.15.10">
    <property type="entry name" value="Ribonuclease Z/Hydroxyacylglutathione hydrolase-like"/>
    <property type="match status" value="1"/>
</dbReference>
<dbReference type="InterPro" id="IPR036866">
    <property type="entry name" value="RibonucZ/Hydroxyglut_hydro"/>
</dbReference>
<comment type="cofactor">
    <cofactor evidence="2">
        <name>Zn(2+)</name>
        <dbReference type="ChEBI" id="CHEBI:29105"/>
    </cofactor>
</comment>
<feature type="domain" description="Metallo-beta-lactamase" evidence="10">
    <location>
        <begin position="45"/>
        <end position="206"/>
    </location>
</feature>
<accession>A0A131YX07</accession>
<name>A0A131YX07_RHIAP</name>
<dbReference type="GO" id="GO:0019243">
    <property type="term" value="P:methylglyoxal catabolic process to D-lactate via S-lactoyl-glutathione"/>
    <property type="evidence" value="ECO:0007669"/>
    <property type="project" value="InterPro"/>
</dbReference>
<dbReference type="InterPro" id="IPR001279">
    <property type="entry name" value="Metallo-B-lactamas"/>
</dbReference>
<evidence type="ECO:0000256" key="9">
    <source>
        <dbReference type="ARBA" id="ARBA00031044"/>
    </source>
</evidence>
<evidence type="ECO:0000256" key="4">
    <source>
        <dbReference type="ARBA" id="ARBA00006759"/>
    </source>
</evidence>
<keyword evidence="8" id="KW-0862">Zinc</keyword>
<organism evidence="11">
    <name type="scientific">Rhipicephalus appendiculatus</name>
    <name type="common">Brown ear tick</name>
    <dbReference type="NCBI Taxonomy" id="34631"/>
    <lineage>
        <taxon>Eukaryota</taxon>
        <taxon>Metazoa</taxon>
        <taxon>Ecdysozoa</taxon>
        <taxon>Arthropoda</taxon>
        <taxon>Chelicerata</taxon>
        <taxon>Arachnida</taxon>
        <taxon>Acari</taxon>
        <taxon>Parasitiformes</taxon>
        <taxon>Ixodida</taxon>
        <taxon>Ixodoidea</taxon>
        <taxon>Ixodidae</taxon>
        <taxon>Rhipicephalinae</taxon>
        <taxon>Rhipicephalus</taxon>
        <taxon>Rhipicephalus</taxon>
    </lineage>
</organism>
<evidence type="ECO:0000256" key="5">
    <source>
        <dbReference type="ARBA" id="ARBA00011917"/>
    </source>
</evidence>
<dbReference type="PIRSF" id="PIRSF005457">
    <property type="entry name" value="Glx"/>
    <property type="match status" value="1"/>
</dbReference>
<evidence type="ECO:0000256" key="8">
    <source>
        <dbReference type="ARBA" id="ARBA00022833"/>
    </source>
</evidence>
<dbReference type="SMART" id="SM00849">
    <property type="entry name" value="Lactamase_B"/>
    <property type="match status" value="1"/>
</dbReference>
<evidence type="ECO:0000256" key="3">
    <source>
        <dbReference type="ARBA" id="ARBA00004963"/>
    </source>
</evidence>
<dbReference type="HAMAP" id="MF_01374">
    <property type="entry name" value="Glyoxalase_2"/>
    <property type="match status" value="1"/>
</dbReference>
<dbReference type="InterPro" id="IPR017782">
    <property type="entry name" value="Hydroxyacylglutathione_Hdrlase"/>
</dbReference>
<dbReference type="Pfam" id="PF00753">
    <property type="entry name" value="Lactamase_B"/>
    <property type="match status" value="1"/>
</dbReference>
<dbReference type="EC" id="3.1.2.6" evidence="5"/>
<dbReference type="Pfam" id="PF16123">
    <property type="entry name" value="HAGH_C"/>
    <property type="match status" value="1"/>
</dbReference>
<dbReference type="PANTHER" id="PTHR11935">
    <property type="entry name" value="BETA LACTAMASE DOMAIN"/>
    <property type="match status" value="1"/>
</dbReference>
<comment type="catalytic activity">
    <reaction evidence="1">
        <text>an S-(2-hydroxyacyl)glutathione + H2O = a 2-hydroxy carboxylate + glutathione + H(+)</text>
        <dbReference type="Rhea" id="RHEA:21864"/>
        <dbReference type="ChEBI" id="CHEBI:15377"/>
        <dbReference type="ChEBI" id="CHEBI:15378"/>
        <dbReference type="ChEBI" id="CHEBI:57925"/>
        <dbReference type="ChEBI" id="CHEBI:58896"/>
        <dbReference type="ChEBI" id="CHEBI:71261"/>
        <dbReference type="EC" id="3.1.2.6"/>
    </reaction>
</comment>
<dbReference type="EMBL" id="GEDV01005379">
    <property type="protein sequence ID" value="JAP83178.1"/>
    <property type="molecule type" value="Transcribed_RNA"/>
</dbReference>
<reference evidence="11" key="1">
    <citation type="journal article" date="2016" name="Ticks Tick Borne Dis.">
        <title>De novo assembly and annotation of the salivary gland transcriptome of Rhipicephalus appendiculatus male and female ticks during blood feeding.</title>
        <authorList>
            <person name="de Castro M.H."/>
            <person name="de Klerk D."/>
            <person name="Pienaar R."/>
            <person name="Latif A.A."/>
            <person name="Rees D.J."/>
            <person name="Mans B.J."/>
        </authorList>
    </citation>
    <scope>NUCLEOTIDE SEQUENCE</scope>
    <source>
        <tissue evidence="11">Salivary glands</tissue>
    </source>
</reference>
<evidence type="ECO:0000259" key="10">
    <source>
        <dbReference type="SMART" id="SM00849"/>
    </source>
</evidence>
<keyword evidence="6" id="KW-0479">Metal-binding</keyword>
<dbReference type="CDD" id="cd07723">
    <property type="entry name" value="hydroxyacylglutathione_hydrolase_MBL-fold"/>
    <property type="match status" value="1"/>
</dbReference>
<evidence type="ECO:0000313" key="11">
    <source>
        <dbReference type="EMBL" id="JAP83178.1"/>
    </source>
</evidence>
<dbReference type="SUPFAM" id="SSF56281">
    <property type="entry name" value="Metallo-hydrolase/oxidoreductase"/>
    <property type="match status" value="1"/>
</dbReference>
<dbReference type="GO" id="GO:0031123">
    <property type="term" value="P:RNA 3'-end processing"/>
    <property type="evidence" value="ECO:0007669"/>
    <property type="project" value="UniProtKB-ARBA"/>
</dbReference>
<comment type="similarity">
    <text evidence="4">Belongs to the metallo-beta-lactamase superfamily. Glyoxalase II family.</text>
</comment>
<keyword evidence="7 11" id="KW-0378">Hydrolase</keyword>
<dbReference type="PANTHER" id="PTHR11935:SF94">
    <property type="entry name" value="TENZING NORGAY, ISOFORM C"/>
    <property type="match status" value="1"/>
</dbReference>
<proteinExistence type="inferred from homology"/>
<sequence>MSVATLIRSKLVAACRNHLFQRLHVVTRPAGRRTMQVKVLNALEDNYMYLLVDDATRECAVVDPVEPAKVLDEVSKLDVRLTTVLTTHHHWDHSGGNERLLELSPKLRVFGGDDRVPRLTERVTDNQELKVGKLTVRCLLTPCHTSGHVCYFVPAADGQAPAVFTGDTLFIAGCGKFFEGTADQMYKALVERLSKLPDDTRVYCGHEYTVNNLLYASTVEPDNESIKSKLKWAREKRAKKEPTVPSTIAEERSFNPFMRVGEPSVHKHAKLDDPVSTMAFLRKEKDHFRPAA</sequence>
<evidence type="ECO:0000256" key="6">
    <source>
        <dbReference type="ARBA" id="ARBA00022723"/>
    </source>
</evidence>
<dbReference type="InterPro" id="IPR035680">
    <property type="entry name" value="Clx_II_MBL"/>
</dbReference>
<comment type="pathway">
    <text evidence="3">Secondary metabolite metabolism; methylglyoxal degradation; (R)-lactate from methylglyoxal: step 2/2.</text>
</comment>
<dbReference type="GO" id="GO:0046872">
    <property type="term" value="F:metal ion binding"/>
    <property type="evidence" value="ECO:0007669"/>
    <property type="project" value="UniProtKB-KW"/>
</dbReference>
<protein>
    <recommendedName>
        <fullName evidence="5">hydroxyacylglutathione hydrolase</fullName>
        <ecNumber evidence="5">3.1.2.6</ecNumber>
    </recommendedName>
    <alternativeName>
        <fullName evidence="9">Glyoxalase II</fullName>
    </alternativeName>
</protein>